<dbReference type="EMBL" id="NVDU01000041">
    <property type="protein sequence ID" value="PFV29545.1"/>
    <property type="molecule type" value="Genomic_DNA"/>
</dbReference>
<evidence type="ECO:0000313" key="1">
    <source>
        <dbReference type="EMBL" id="PFV20581.1"/>
    </source>
</evidence>
<comment type="caution">
    <text evidence="1">The sequence shown here is derived from an EMBL/GenBank/DDBJ whole genome shotgun (WGS) entry which is preliminary data.</text>
</comment>
<accession>A0A9X7GAA4</accession>
<evidence type="ECO:0000313" key="2">
    <source>
        <dbReference type="EMBL" id="PFV29545.1"/>
    </source>
</evidence>
<dbReference type="EMBL" id="NVDU01000146">
    <property type="protein sequence ID" value="PFV20581.1"/>
    <property type="molecule type" value="Genomic_DNA"/>
</dbReference>
<organism evidence="1 3">
    <name type="scientific">Bacillus thuringiensis</name>
    <dbReference type="NCBI Taxonomy" id="1428"/>
    <lineage>
        <taxon>Bacteria</taxon>
        <taxon>Bacillati</taxon>
        <taxon>Bacillota</taxon>
        <taxon>Bacilli</taxon>
        <taxon>Bacillales</taxon>
        <taxon>Bacillaceae</taxon>
        <taxon>Bacillus</taxon>
        <taxon>Bacillus cereus group</taxon>
    </lineage>
</organism>
<reference evidence="1 3" key="1">
    <citation type="submission" date="2017-09" db="EMBL/GenBank/DDBJ databases">
        <title>Large-scale bioinformatics analysis of Bacillus genomes uncovers conserved roles of natural products in bacterial physiology.</title>
        <authorList>
            <consortium name="Agbiome Team Llc"/>
            <person name="Bleich R.M."/>
            <person name="Grubbs K.J."/>
            <person name="Santa Maria K.C."/>
            <person name="Allen S.E."/>
            <person name="Farag S."/>
            <person name="Shank E.A."/>
            <person name="Bowers A."/>
        </authorList>
    </citation>
    <scope>NUCLEOTIDE SEQUENCE [LARGE SCALE GENOMIC DNA]</scope>
    <source>
        <strain evidence="1 3">AFS060060</strain>
    </source>
</reference>
<dbReference type="Proteomes" id="UP000223366">
    <property type="component" value="Unassembled WGS sequence"/>
</dbReference>
<protein>
    <submittedName>
        <fullName evidence="1">N-acetylmuramoyl-L-alanine amidase</fullName>
    </submittedName>
</protein>
<proteinExistence type="predicted"/>
<sequence>VRKTSKGEKVTVYEEKNGWLRIGTGQWIYYDSSYIDYNRL</sequence>
<feature type="non-terminal residue" evidence="1">
    <location>
        <position position="1"/>
    </location>
</feature>
<dbReference type="AlphaFoldDB" id="A0A9X7GAA4"/>
<name>A0A9X7GAA4_BACTU</name>
<gene>
    <name evidence="2" type="ORF">COK99_17270</name>
    <name evidence="1" type="ORF">COK99_32530</name>
</gene>
<evidence type="ECO:0000313" key="3">
    <source>
        <dbReference type="Proteomes" id="UP000223366"/>
    </source>
</evidence>